<dbReference type="SUPFAM" id="SSF64182">
    <property type="entry name" value="DHH phosphoesterases"/>
    <property type="match status" value="1"/>
</dbReference>
<dbReference type="Pfam" id="PF01368">
    <property type="entry name" value="DHH"/>
    <property type="match status" value="1"/>
</dbReference>
<dbReference type="Pfam" id="PF17768">
    <property type="entry name" value="RecJ_OB"/>
    <property type="match status" value="1"/>
</dbReference>
<evidence type="ECO:0000313" key="10">
    <source>
        <dbReference type="Proteomes" id="UP000177573"/>
    </source>
</evidence>
<dbReference type="InterPro" id="IPR041122">
    <property type="entry name" value="RecJ_OB"/>
</dbReference>
<dbReference type="Pfam" id="PF02272">
    <property type="entry name" value="DHHA1"/>
    <property type="match status" value="1"/>
</dbReference>
<dbReference type="NCBIfam" id="TIGR00644">
    <property type="entry name" value="recJ"/>
    <property type="match status" value="1"/>
</dbReference>
<evidence type="ECO:0000256" key="4">
    <source>
        <dbReference type="ARBA" id="ARBA00022801"/>
    </source>
</evidence>
<comment type="similarity">
    <text evidence="1">Belongs to the RecJ family.</text>
</comment>
<keyword evidence="5 9" id="KW-0269">Exonuclease</keyword>
<dbReference type="STRING" id="1798667.A3J08_00450"/>
<dbReference type="GO" id="GO:0006310">
    <property type="term" value="P:DNA recombination"/>
    <property type="evidence" value="ECO:0007669"/>
    <property type="project" value="InterPro"/>
</dbReference>
<feature type="domain" description="DDH" evidence="6">
    <location>
        <begin position="85"/>
        <end position="233"/>
    </location>
</feature>
<dbReference type="InterPro" id="IPR038763">
    <property type="entry name" value="DHH_sf"/>
</dbReference>
<feature type="domain" description="DHHA1" evidence="7">
    <location>
        <begin position="376"/>
        <end position="464"/>
    </location>
</feature>
<reference evidence="9 10" key="1">
    <citation type="journal article" date="2016" name="Nat. Commun.">
        <title>Thousands of microbial genomes shed light on interconnected biogeochemical processes in an aquifer system.</title>
        <authorList>
            <person name="Anantharaman K."/>
            <person name="Brown C.T."/>
            <person name="Hug L.A."/>
            <person name="Sharon I."/>
            <person name="Castelle C.J."/>
            <person name="Probst A.J."/>
            <person name="Thomas B.C."/>
            <person name="Singh A."/>
            <person name="Wilkins M.J."/>
            <person name="Karaoz U."/>
            <person name="Brodie E.L."/>
            <person name="Williams K.H."/>
            <person name="Hubbard S.S."/>
            <person name="Banfield J.F."/>
        </authorList>
    </citation>
    <scope>NUCLEOTIDE SEQUENCE [LARGE SCALE GENOMIC DNA]</scope>
</reference>
<dbReference type="InterPro" id="IPR051673">
    <property type="entry name" value="SSDNA_exonuclease_RecJ"/>
</dbReference>
<evidence type="ECO:0000256" key="5">
    <source>
        <dbReference type="ARBA" id="ARBA00022839"/>
    </source>
</evidence>
<name>A0A1G2DS11_9BACT</name>
<protein>
    <recommendedName>
        <fullName evidence="2">Single-stranded-DNA-specific exonuclease RecJ</fullName>
    </recommendedName>
</protein>
<dbReference type="InterPro" id="IPR001667">
    <property type="entry name" value="DDH_dom"/>
</dbReference>
<evidence type="ECO:0000259" key="8">
    <source>
        <dbReference type="Pfam" id="PF17768"/>
    </source>
</evidence>
<evidence type="ECO:0000256" key="2">
    <source>
        <dbReference type="ARBA" id="ARBA00019841"/>
    </source>
</evidence>
<keyword evidence="4" id="KW-0378">Hydrolase</keyword>
<evidence type="ECO:0000313" key="9">
    <source>
        <dbReference type="EMBL" id="OGZ15648.1"/>
    </source>
</evidence>
<dbReference type="PANTHER" id="PTHR30255">
    <property type="entry name" value="SINGLE-STRANDED-DNA-SPECIFIC EXONUCLEASE RECJ"/>
    <property type="match status" value="1"/>
</dbReference>
<dbReference type="Gene3D" id="3.90.1640.30">
    <property type="match status" value="1"/>
</dbReference>
<dbReference type="GO" id="GO:0006281">
    <property type="term" value="P:DNA repair"/>
    <property type="evidence" value="ECO:0007669"/>
    <property type="project" value="InterPro"/>
</dbReference>
<feature type="domain" description="RecJ OB" evidence="8">
    <location>
        <begin position="482"/>
        <end position="591"/>
    </location>
</feature>
<dbReference type="Proteomes" id="UP000177573">
    <property type="component" value="Unassembled WGS sequence"/>
</dbReference>
<organism evidence="9 10">
    <name type="scientific">Candidatus Lloydbacteria bacterium RIFCSPLOWO2_02_FULL_51_11</name>
    <dbReference type="NCBI Taxonomy" id="1798667"/>
    <lineage>
        <taxon>Bacteria</taxon>
        <taxon>Candidatus Lloydiibacteriota</taxon>
    </lineage>
</organism>
<proteinExistence type="inferred from homology"/>
<accession>A0A1G2DS11</accession>
<evidence type="ECO:0000256" key="3">
    <source>
        <dbReference type="ARBA" id="ARBA00022722"/>
    </source>
</evidence>
<dbReference type="InterPro" id="IPR004610">
    <property type="entry name" value="RecJ"/>
</dbReference>
<keyword evidence="3" id="KW-0540">Nuclease</keyword>
<dbReference type="AlphaFoldDB" id="A0A1G2DS11"/>
<dbReference type="PANTHER" id="PTHR30255:SF2">
    <property type="entry name" value="SINGLE-STRANDED-DNA-SPECIFIC EXONUCLEASE RECJ"/>
    <property type="match status" value="1"/>
</dbReference>
<dbReference type="Gene3D" id="2.40.50.460">
    <property type="match status" value="1"/>
</dbReference>
<evidence type="ECO:0000259" key="7">
    <source>
        <dbReference type="Pfam" id="PF02272"/>
    </source>
</evidence>
<evidence type="ECO:0000256" key="1">
    <source>
        <dbReference type="ARBA" id="ARBA00005915"/>
    </source>
</evidence>
<sequence length="603" mass="67004">MYFLRPDFGWAAFVFLVCYTGTMSPKETDVLLGVLLANRGIVTEKEREEFLHPQYATGIHDPFLLPDMEKAVVRILSAIKSNEHIVLFTDYDTDGTPAGVILRDFLKQIGYTNFQNYIPHRYYEGYGLNIEAIKKFKEDGARLMITADCGISNISEVRFAEEEGINVILTDHHLPPVQCLQVQPHNIKNEGECEMLPPAYAVINPKRSDNKYPFDGLCGAGVAFKLVTALLARGNETGVFAIKNGWEKWLLDMASIATVCDRVPLRGENRVLVRFGLTVLQKSPRAGIREFCRAKKITQKFLNEDDIGFSIGPYINAASRMDAPIKAFHFLTAETDEDARGIVAELGHLNDQRKGLVASIIKEVKHRVAPEDMKAVLVAGNPAWHPGLLGLAANTLTEQFRRPVFLWGGGEAPVLKGSCRSDGSVHIVELMRRAGDVFADFGGHEFSGGFSVTREKVHTLRDALALAHAGIEKKAPKKPYTIDCELPLEKVDWDTYQTIGALAPFGEGNPKPVFLIPVAEVLQKILFGKEKNHVKLILRDARGRRISAIQFFAGKSEVVAGVRAGQTISLIANLERNIFGNKGELRLRIVDIKDTNIRMDTNQ</sequence>
<comment type="caution">
    <text evidence="9">The sequence shown here is derived from an EMBL/GenBank/DDBJ whole genome shotgun (WGS) entry which is preliminary data.</text>
</comment>
<dbReference type="InterPro" id="IPR003156">
    <property type="entry name" value="DHHA1_dom"/>
</dbReference>
<dbReference type="EMBL" id="MHLR01000008">
    <property type="protein sequence ID" value="OGZ15648.1"/>
    <property type="molecule type" value="Genomic_DNA"/>
</dbReference>
<dbReference type="GO" id="GO:0008409">
    <property type="term" value="F:5'-3' exonuclease activity"/>
    <property type="evidence" value="ECO:0007669"/>
    <property type="project" value="InterPro"/>
</dbReference>
<gene>
    <name evidence="9" type="ORF">A3J08_00450</name>
</gene>
<evidence type="ECO:0000259" key="6">
    <source>
        <dbReference type="Pfam" id="PF01368"/>
    </source>
</evidence>
<dbReference type="GO" id="GO:0003676">
    <property type="term" value="F:nucleic acid binding"/>
    <property type="evidence" value="ECO:0007669"/>
    <property type="project" value="InterPro"/>
</dbReference>